<evidence type="ECO:0000313" key="4">
    <source>
        <dbReference type="Proteomes" id="UP000663828"/>
    </source>
</evidence>
<gene>
    <name evidence="2" type="ORF">EDS130_LOCUS44655</name>
    <name evidence="3" type="ORF">XAT740_LOCUS44095</name>
</gene>
<dbReference type="SUPFAM" id="SSF48452">
    <property type="entry name" value="TPR-like"/>
    <property type="match status" value="1"/>
</dbReference>
<dbReference type="AlphaFoldDB" id="A0A815VGN8"/>
<organism evidence="2 5">
    <name type="scientific">Adineta ricciae</name>
    <name type="common">Rotifer</name>
    <dbReference type="NCBI Taxonomy" id="249248"/>
    <lineage>
        <taxon>Eukaryota</taxon>
        <taxon>Metazoa</taxon>
        <taxon>Spiralia</taxon>
        <taxon>Gnathifera</taxon>
        <taxon>Rotifera</taxon>
        <taxon>Eurotatoria</taxon>
        <taxon>Bdelloidea</taxon>
        <taxon>Adinetida</taxon>
        <taxon>Adinetidae</taxon>
        <taxon>Adineta</taxon>
    </lineage>
</organism>
<dbReference type="InterPro" id="IPR050767">
    <property type="entry name" value="Sel1_AlgK"/>
</dbReference>
<dbReference type="InterPro" id="IPR011990">
    <property type="entry name" value="TPR-like_helical_dom_sf"/>
</dbReference>
<accession>A0A815VGN8</accession>
<proteinExistence type="inferred from homology"/>
<sequence length="382" mass="43858">MPNIGVADAEHALGVRYFEGISVRKDLTLAFYWYQRASDHGSVMAANQLGSMHSGGLAVDNNLEKAEELYELAAKRGKNDFQMAELWYDRACESDNVVAQRNRDEFMKKLEEQQCYSLDFQQAISEGTNYYLLCQSKYSASVASERFYLRDYGMFCEHARRGSLTAKTLRTALDILTSFEILTEEQENTFVHELSQCYRIETIVAQIPVVFHKRVSGIIERVLARCIQQPMSVVSQLDENIRLCYAALNLNSGAVNGFQRKSDDGLFSINKGFEIEPDNYELLYHKAVLLRHIGKDMKEAIVAYQKFIAIAPKDHRKIPEAYYEMAQCLKDFTPDVALHWIYKQYKEGKDAEKLQLPCFLPYKSENIAFIQPIIDMIESSNM</sequence>
<dbReference type="OrthoDB" id="2384430at2759"/>
<dbReference type="PANTHER" id="PTHR11102">
    <property type="entry name" value="SEL-1-LIKE PROTEIN"/>
    <property type="match status" value="1"/>
</dbReference>
<keyword evidence="4" id="KW-1185">Reference proteome</keyword>
<dbReference type="Proteomes" id="UP000663852">
    <property type="component" value="Unassembled WGS sequence"/>
</dbReference>
<dbReference type="GO" id="GO:0036503">
    <property type="term" value="P:ERAD pathway"/>
    <property type="evidence" value="ECO:0007669"/>
    <property type="project" value="TreeGrafter"/>
</dbReference>
<dbReference type="Proteomes" id="UP000663828">
    <property type="component" value="Unassembled WGS sequence"/>
</dbReference>
<evidence type="ECO:0000313" key="3">
    <source>
        <dbReference type="EMBL" id="CAF1566759.1"/>
    </source>
</evidence>
<dbReference type="Gene3D" id="1.25.40.10">
    <property type="entry name" value="Tetratricopeptide repeat domain"/>
    <property type="match status" value="2"/>
</dbReference>
<reference evidence="2" key="1">
    <citation type="submission" date="2021-02" db="EMBL/GenBank/DDBJ databases">
        <authorList>
            <person name="Nowell W R."/>
        </authorList>
    </citation>
    <scope>NUCLEOTIDE SEQUENCE</scope>
</reference>
<protein>
    <submittedName>
        <fullName evidence="2">Uncharacterized protein</fullName>
    </submittedName>
</protein>
<name>A0A815VGN8_ADIRI</name>
<dbReference type="GO" id="GO:0005789">
    <property type="term" value="C:endoplasmic reticulum membrane"/>
    <property type="evidence" value="ECO:0007669"/>
    <property type="project" value="TreeGrafter"/>
</dbReference>
<dbReference type="InterPro" id="IPR006597">
    <property type="entry name" value="Sel1-like"/>
</dbReference>
<dbReference type="SUPFAM" id="SSF81901">
    <property type="entry name" value="HCP-like"/>
    <property type="match status" value="1"/>
</dbReference>
<dbReference type="Pfam" id="PF08238">
    <property type="entry name" value="Sel1"/>
    <property type="match status" value="3"/>
</dbReference>
<evidence type="ECO:0000256" key="1">
    <source>
        <dbReference type="ARBA" id="ARBA00038101"/>
    </source>
</evidence>
<comment type="caution">
    <text evidence="2">The sequence shown here is derived from an EMBL/GenBank/DDBJ whole genome shotgun (WGS) entry which is preliminary data.</text>
</comment>
<dbReference type="SMART" id="SM00671">
    <property type="entry name" value="SEL1"/>
    <property type="match status" value="2"/>
</dbReference>
<dbReference type="EMBL" id="CAJNOR010005540">
    <property type="protein sequence ID" value="CAF1566759.1"/>
    <property type="molecule type" value="Genomic_DNA"/>
</dbReference>
<comment type="similarity">
    <text evidence="1">Belongs to the sel-1 family.</text>
</comment>
<evidence type="ECO:0000313" key="5">
    <source>
        <dbReference type="Proteomes" id="UP000663852"/>
    </source>
</evidence>
<dbReference type="EMBL" id="CAJNOJ010000895">
    <property type="protein sequence ID" value="CAF1532119.1"/>
    <property type="molecule type" value="Genomic_DNA"/>
</dbReference>
<dbReference type="PANTHER" id="PTHR11102:SF161">
    <property type="match status" value="1"/>
</dbReference>
<evidence type="ECO:0000313" key="2">
    <source>
        <dbReference type="EMBL" id="CAF1532119.1"/>
    </source>
</evidence>